<dbReference type="RefSeq" id="XP_032807986.1">
    <property type="nucleotide sequence ID" value="XM_032952095.1"/>
</dbReference>
<reference evidence="4" key="1">
    <citation type="submission" date="2025-08" db="UniProtKB">
        <authorList>
            <consortium name="RefSeq"/>
        </authorList>
    </citation>
    <scope>IDENTIFICATION</scope>
    <source>
        <tissue evidence="4">Sperm</tissue>
    </source>
</reference>
<dbReference type="CDD" id="cd00821">
    <property type="entry name" value="PH"/>
    <property type="match status" value="1"/>
</dbReference>
<dbReference type="InterPro" id="IPR011993">
    <property type="entry name" value="PH-like_dom_sf"/>
</dbReference>
<evidence type="ECO:0000256" key="1">
    <source>
        <dbReference type="SAM" id="MobiDB-lite"/>
    </source>
</evidence>
<dbReference type="Gene3D" id="2.30.29.30">
    <property type="entry name" value="Pleckstrin-homology domain (PH domain)/Phosphotyrosine-binding domain (PTB)"/>
    <property type="match status" value="1"/>
</dbReference>
<dbReference type="AlphaFoldDB" id="A0AAJ7SYH4"/>
<dbReference type="InterPro" id="IPR001849">
    <property type="entry name" value="PH_domain"/>
</dbReference>
<feature type="domain" description="PH" evidence="2">
    <location>
        <begin position="30"/>
        <end position="141"/>
    </location>
</feature>
<dbReference type="InterPro" id="IPR036034">
    <property type="entry name" value="PDZ_sf"/>
</dbReference>
<proteinExistence type="predicted"/>
<dbReference type="PANTHER" id="PTHR47014">
    <property type="entry name" value="PLECKSTRIN HOMOLOGY DOMAIN-CONTAINING FAMILY S MEMBER 1"/>
    <property type="match status" value="1"/>
</dbReference>
<evidence type="ECO:0000313" key="4">
    <source>
        <dbReference type="RefSeq" id="XP_032807986.1"/>
    </source>
</evidence>
<sequence length="409" mass="47416">MHSPVDLRHGKYSVRDYALMKRQDSYADVHVTRVTLLCMQGSWKNRYFVLRDFGYQCLLEYYESESHFVTNQSLGIISMSSIEDIEVNPEKNPKWSVVKAVMLHDPGDAVLFFKVYKRQYFLVGSRRDIDKWMQKLKEVRTPLHPILYHEDTKDNEISILSKSSNQSILWAMDKLSIDKEFAAGQPKESDKESSSPMQTSAAAEHTDPGQSWKVSDCYRQMKKDQTAQLITVKVNRSDVLDNMSFSEYNGRLYILVIREASEIKELHFGDEILAVNDLRPRNAEDIKRFTSQCIKEEVAVSVRRVPQAVIIQLKRQRQNDPWDLRVEGAKVLSINPNMIANKTKQEDISFDGKLGDFWQLTEVNLHPLDILKPKNEVKDLKRMLGTKLEAWLVIHRARFIRDLMDSAAC</sequence>
<dbReference type="SUPFAM" id="SSF50729">
    <property type="entry name" value="PH domain-like"/>
    <property type="match status" value="1"/>
</dbReference>
<feature type="compositionally biased region" description="Basic and acidic residues" evidence="1">
    <location>
        <begin position="183"/>
        <end position="193"/>
    </location>
</feature>
<name>A0AAJ7SYH4_PETMA</name>
<organism evidence="3 4">
    <name type="scientific">Petromyzon marinus</name>
    <name type="common">Sea lamprey</name>
    <dbReference type="NCBI Taxonomy" id="7757"/>
    <lineage>
        <taxon>Eukaryota</taxon>
        <taxon>Metazoa</taxon>
        <taxon>Chordata</taxon>
        <taxon>Craniata</taxon>
        <taxon>Vertebrata</taxon>
        <taxon>Cyclostomata</taxon>
        <taxon>Hyperoartia</taxon>
        <taxon>Petromyzontiformes</taxon>
        <taxon>Petromyzontidae</taxon>
        <taxon>Petromyzon</taxon>
    </lineage>
</organism>
<evidence type="ECO:0000313" key="3">
    <source>
        <dbReference type="Proteomes" id="UP001318040"/>
    </source>
</evidence>
<evidence type="ECO:0000259" key="2">
    <source>
        <dbReference type="PROSITE" id="PS50003"/>
    </source>
</evidence>
<feature type="region of interest" description="Disordered" evidence="1">
    <location>
        <begin position="183"/>
        <end position="211"/>
    </location>
</feature>
<gene>
    <name evidence="4" type="primary">LOC116941246</name>
</gene>
<dbReference type="SUPFAM" id="SSF50156">
    <property type="entry name" value="PDZ domain-like"/>
    <property type="match status" value="1"/>
</dbReference>
<dbReference type="PANTHER" id="PTHR47014:SF1">
    <property type="entry name" value="PLECKSTRIN HOMOLOGY DOMAIN-CONTAINING FAMILY S MEMBER 1"/>
    <property type="match status" value="1"/>
</dbReference>
<keyword evidence="3" id="KW-1185">Reference proteome</keyword>
<dbReference type="SMART" id="SM00233">
    <property type="entry name" value="PH"/>
    <property type="match status" value="1"/>
</dbReference>
<protein>
    <submittedName>
        <fullName evidence="4">Uncharacterized protein LOC116941246</fullName>
    </submittedName>
</protein>
<dbReference type="PROSITE" id="PS50003">
    <property type="entry name" value="PH_DOMAIN"/>
    <property type="match status" value="1"/>
</dbReference>
<dbReference type="InterPro" id="IPR042986">
    <property type="entry name" value="PLEKHS1"/>
</dbReference>
<accession>A0AAJ7SYH4</accession>
<dbReference type="Proteomes" id="UP001318040">
    <property type="component" value="Chromosome 11"/>
</dbReference>
<dbReference type="KEGG" id="pmrn:116941246"/>